<reference evidence="1 2" key="2">
    <citation type="submission" date="2020-03" db="EMBL/GenBank/DDBJ databases">
        <authorList>
            <person name="Ichikawa N."/>
            <person name="Kimura A."/>
            <person name="Kitahashi Y."/>
            <person name="Uohara A."/>
        </authorList>
    </citation>
    <scope>NUCLEOTIDE SEQUENCE [LARGE SCALE GENOMIC DNA]</scope>
    <source>
        <strain evidence="1 2">NBRC 108639</strain>
    </source>
</reference>
<proteinExistence type="predicted"/>
<protein>
    <submittedName>
        <fullName evidence="1">Uncharacterized protein</fullName>
    </submittedName>
</protein>
<dbReference type="RefSeq" id="WP_246273961.1">
    <property type="nucleotide sequence ID" value="NZ_BAABGO010000074.1"/>
</dbReference>
<gene>
    <name evidence="1" type="ORF">Phou_062570</name>
</gene>
<name>A0A6V8KK04_9ACTN</name>
<keyword evidence="2" id="KW-1185">Reference proteome</keyword>
<reference evidence="1 2" key="1">
    <citation type="submission" date="2020-03" db="EMBL/GenBank/DDBJ databases">
        <title>Whole genome shotgun sequence of Phytohabitans houttuyneae NBRC 108639.</title>
        <authorList>
            <person name="Komaki H."/>
            <person name="Tamura T."/>
        </authorList>
    </citation>
    <scope>NUCLEOTIDE SEQUENCE [LARGE SCALE GENOMIC DNA]</scope>
    <source>
        <strain evidence="1 2">NBRC 108639</strain>
    </source>
</reference>
<accession>A0A6V8KK04</accession>
<evidence type="ECO:0000313" key="2">
    <source>
        <dbReference type="Proteomes" id="UP000482800"/>
    </source>
</evidence>
<organism evidence="1 2">
    <name type="scientific">Phytohabitans houttuyneae</name>
    <dbReference type="NCBI Taxonomy" id="1076126"/>
    <lineage>
        <taxon>Bacteria</taxon>
        <taxon>Bacillati</taxon>
        <taxon>Actinomycetota</taxon>
        <taxon>Actinomycetes</taxon>
        <taxon>Micromonosporales</taxon>
        <taxon>Micromonosporaceae</taxon>
    </lineage>
</organism>
<dbReference type="AlphaFoldDB" id="A0A6V8KK04"/>
<sequence length="78" mass="8371">MLDYGAQDFVDLENEALEDGGRVDLVLMSSVATFRSGPQADPSRRHAGVRRRSAAGAATYGLAIDAHLTCDDSELFTI</sequence>
<dbReference type="EMBL" id="BLPF01000002">
    <property type="protein sequence ID" value="GFJ82077.1"/>
    <property type="molecule type" value="Genomic_DNA"/>
</dbReference>
<evidence type="ECO:0000313" key="1">
    <source>
        <dbReference type="EMBL" id="GFJ82077.1"/>
    </source>
</evidence>
<dbReference type="Proteomes" id="UP000482800">
    <property type="component" value="Unassembled WGS sequence"/>
</dbReference>
<comment type="caution">
    <text evidence="1">The sequence shown here is derived from an EMBL/GenBank/DDBJ whole genome shotgun (WGS) entry which is preliminary data.</text>
</comment>